<proteinExistence type="inferred from homology"/>
<feature type="domain" description="Flagellar M-ring N-terminal" evidence="10">
    <location>
        <begin position="2"/>
        <end position="55"/>
    </location>
</feature>
<dbReference type="InterPro" id="IPR045851">
    <property type="entry name" value="AMP-bd_C_sf"/>
</dbReference>
<evidence type="ECO:0000256" key="5">
    <source>
        <dbReference type="ARBA" id="ARBA00022692"/>
    </source>
</evidence>
<evidence type="ECO:0000256" key="2">
    <source>
        <dbReference type="ARBA" id="ARBA00004651"/>
    </source>
</evidence>
<keyword evidence="8" id="KW-0975">Bacterial flagellum</keyword>
<protein>
    <recommendedName>
        <fullName evidence="14">Flagellar M-ring protein FliF</fullName>
    </recommendedName>
</protein>
<dbReference type="InterPro" id="IPR000067">
    <property type="entry name" value="FlgMring_FliF"/>
</dbReference>
<comment type="subcellular location">
    <subcellularLocation>
        <location evidence="1">Bacterial flagellum basal body</location>
    </subcellularLocation>
    <subcellularLocation>
        <location evidence="2">Cell membrane</location>
        <topology evidence="2">Multi-pass membrane protein</topology>
    </subcellularLocation>
</comment>
<dbReference type="GO" id="GO:0009431">
    <property type="term" value="C:bacterial-type flagellum basal body, MS ring"/>
    <property type="evidence" value="ECO:0007669"/>
    <property type="project" value="InterPro"/>
</dbReference>
<dbReference type="Pfam" id="PF08345">
    <property type="entry name" value="YscJ_FliF_C"/>
    <property type="match status" value="1"/>
</dbReference>
<feature type="compositionally biased region" description="Low complexity" evidence="9">
    <location>
        <begin position="332"/>
        <end position="345"/>
    </location>
</feature>
<evidence type="ECO:0000256" key="7">
    <source>
        <dbReference type="ARBA" id="ARBA00023136"/>
    </source>
</evidence>
<evidence type="ECO:0000259" key="10">
    <source>
        <dbReference type="Pfam" id="PF01514"/>
    </source>
</evidence>
<dbReference type="AlphaFoldDB" id="A0A953I110"/>
<name>A0A953I110_SYMTR</name>
<evidence type="ECO:0000256" key="8">
    <source>
        <dbReference type="ARBA" id="ARBA00023143"/>
    </source>
</evidence>
<dbReference type="Gene3D" id="3.30.300.30">
    <property type="match status" value="1"/>
</dbReference>
<dbReference type="GO" id="GO:0005886">
    <property type="term" value="C:plasma membrane"/>
    <property type="evidence" value="ECO:0007669"/>
    <property type="project" value="UniProtKB-SubCell"/>
</dbReference>
<dbReference type="Pfam" id="PF01514">
    <property type="entry name" value="YscJ_FliF"/>
    <property type="match status" value="1"/>
</dbReference>
<evidence type="ECO:0000259" key="11">
    <source>
        <dbReference type="Pfam" id="PF08345"/>
    </source>
</evidence>
<comment type="similarity">
    <text evidence="3">Belongs to the FliF family.</text>
</comment>
<dbReference type="EMBL" id="PIUK01000078">
    <property type="protein sequence ID" value="MBY6276407.1"/>
    <property type="molecule type" value="Genomic_DNA"/>
</dbReference>
<sequence length="412" mass="44172">IRNQEAPSAAVLVQVKSGRTLDADNVKAIINFVANSVEGLTPDRVTVVDSQGRELRPASDDQQRLDAEALAFQREREQQLTRKLLDVLEPIFGRGNVAATVTVELDHQSSRTEERIVGQGVPIETVTERSGSQTQGTSTEPAPVTTAAVGQDQTGTPAPAVPIYQEPTVSTESGESYQSRTATRYEVGERNQITVSPAGSVKRVSAAVTINQDTLTQAEIDLIRQHAASATGAQLSDVTVLAMAFRPVAQAQLAPAAPEASSGSRWLDARTLAVGLTIASFLLILAALLTRRRHPEHEYALPGHPAAGTVLDVALGLDQPRPVEQAAVAEEPVAAEAEPQQASAEEAVEPTTEGMTAAEKFEEILRRHRPPRKPLEPEDFVEEDILADIDVLIDQAPEACAEVIRQWLKGGI</sequence>
<dbReference type="RefSeq" id="WP_273379437.1">
    <property type="nucleotide sequence ID" value="NZ_PIUK01000078.1"/>
</dbReference>
<evidence type="ECO:0008006" key="14">
    <source>
        <dbReference type="Google" id="ProtNLM"/>
    </source>
</evidence>
<dbReference type="PANTHER" id="PTHR30046:SF0">
    <property type="entry name" value="FLAGELLAR M-RING PROTEIN"/>
    <property type="match status" value="1"/>
</dbReference>
<dbReference type="InterPro" id="IPR013556">
    <property type="entry name" value="Flag_M-ring_C"/>
</dbReference>
<keyword evidence="6" id="KW-1133">Transmembrane helix</keyword>
<keyword evidence="7" id="KW-0472">Membrane</keyword>
<organism evidence="12 13">
    <name type="scientific">Symbiobacterium thermophilum</name>
    <dbReference type="NCBI Taxonomy" id="2734"/>
    <lineage>
        <taxon>Bacteria</taxon>
        <taxon>Bacillati</taxon>
        <taxon>Bacillota</taxon>
        <taxon>Clostridia</taxon>
        <taxon>Eubacteriales</taxon>
        <taxon>Symbiobacteriaceae</taxon>
        <taxon>Symbiobacterium</taxon>
    </lineage>
</organism>
<dbReference type="Proteomes" id="UP000732377">
    <property type="component" value="Unassembled WGS sequence"/>
</dbReference>
<evidence type="ECO:0000313" key="13">
    <source>
        <dbReference type="Proteomes" id="UP000732377"/>
    </source>
</evidence>
<keyword evidence="5" id="KW-0812">Transmembrane</keyword>
<evidence type="ECO:0000256" key="9">
    <source>
        <dbReference type="SAM" id="MobiDB-lite"/>
    </source>
</evidence>
<reference evidence="12" key="1">
    <citation type="submission" date="2017-11" db="EMBL/GenBank/DDBJ databases">
        <title>Three new genomes from thermophilic consortium.</title>
        <authorList>
            <person name="Quaggio R."/>
            <person name="Amgarten D."/>
            <person name="Setubal J.C."/>
        </authorList>
    </citation>
    <scope>NUCLEOTIDE SEQUENCE</scope>
    <source>
        <strain evidence="12">ZCTH01-B2</strain>
    </source>
</reference>
<evidence type="ECO:0000256" key="4">
    <source>
        <dbReference type="ARBA" id="ARBA00022475"/>
    </source>
</evidence>
<feature type="non-terminal residue" evidence="12">
    <location>
        <position position="1"/>
    </location>
</feature>
<evidence type="ECO:0000256" key="1">
    <source>
        <dbReference type="ARBA" id="ARBA00004117"/>
    </source>
</evidence>
<dbReference type="GO" id="GO:0071973">
    <property type="term" value="P:bacterial-type flagellum-dependent cell motility"/>
    <property type="evidence" value="ECO:0007669"/>
    <property type="project" value="InterPro"/>
</dbReference>
<feature type="region of interest" description="Disordered" evidence="9">
    <location>
        <begin position="332"/>
        <end position="354"/>
    </location>
</feature>
<dbReference type="PRINTS" id="PR01009">
    <property type="entry name" value="FLGMRINGFLIF"/>
</dbReference>
<gene>
    <name evidence="12" type="ORF">CWE10_09375</name>
</gene>
<keyword evidence="4" id="KW-1003">Cell membrane</keyword>
<evidence type="ECO:0000256" key="3">
    <source>
        <dbReference type="ARBA" id="ARBA00007971"/>
    </source>
</evidence>
<dbReference type="GO" id="GO:0003774">
    <property type="term" value="F:cytoskeletal motor activity"/>
    <property type="evidence" value="ECO:0007669"/>
    <property type="project" value="InterPro"/>
</dbReference>
<comment type="caution">
    <text evidence="12">The sequence shown here is derived from an EMBL/GenBank/DDBJ whole genome shotgun (WGS) entry which is preliminary data.</text>
</comment>
<evidence type="ECO:0000256" key="6">
    <source>
        <dbReference type="ARBA" id="ARBA00022989"/>
    </source>
</evidence>
<evidence type="ECO:0000313" key="12">
    <source>
        <dbReference type="EMBL" id="MBY6276407.1"/>
    </source>
</evidence>
<accession>A0A953I110</accession>
<dbReference type="InterPro" id="IPR006182">
    <property type="entry name" value="FliF_N_dom"/>
</dbReference>
<dbReference type="PANTHER" id="PTHR30046">
    <property type="entry name" value="FLAGELLAR M-RING PROTEIN"/>
    <property type="match status" value="1"/>
</dbReference>
<dbReference type="InterPro" id="IPR043427">
    <property type="entry name" value="YscJ/FliF"/>
</dbReference>
<feature type="domain" description="Flagellar M-ring C-terminal" evidence="11">
    <location>
        <begin position="88"/>
        <end position="245"/>
    </location>
</feature>